<protein>
    <submittedName>
        <fullName evidence="6">Capsid protein</fullName>
    </submittedName>
</protein>
<dbReference type="EMBL" id="PP272657">
    <property type="protein sequence ID" value="WZI33379.1"/>
    <property type="molecule type" value="Genomic_RNA"/>
</dbReference>
<dbReference type="SUPFAM" id="SSF88633">
    <property type="entry name" value="Positive stranded ssRNA viruses"/>
    <property type="match status" value="1"/>
</dbReference>
<name>A0AB38ZJZ1_9VIRU</name>
<comment type="subcellular location">
    <subcellularLocation>
        <location evidence="1">Virion</location>
    </subcellularLocation>
</comment>
<feature type="compositionally biased region" description="Polar residues" evidence="4">
    <location>
        <begin position="627"/>
        <end position="640"/>
    </location>
</feature>
<keyword evidence="3" id="KW-0946">Virion</keyword>
<dbReference type="GO" id="GO:0005198">
    <property type="term" value="F:structural molecule activity"/>
    <property type="evidence" value="ECO:0007669"/>
    <property type="project" value="InterPro"/>
</dbReference>
<dbReference type="InterPro" id="IPR029053">
    <property type="entry name" value="Viral_coat"/>
</dbReference>
<evidence type="ECO:0000256" key="1">
    <source>
        <dbReference type="ARBA" id="ARBA00004328"/>
    </source>
</evidence>
<keyword evidence="2" id="KW-0167">Capsid protein</keyword>
<dbReference type="Pfam" id="PF00073">
    <property type="entry name" value="Rhv"/>
    <property type="match status" value="1"/>
</dbReference>
<organism evidence="6">
    <name type="scientific">Crocidura shantungensis picorna-like virus 3</name>
    <dbReference type="NCBI Taxonomy" id="3139523"/>
    <lineage>
        <taxon>Viruses</taxon>
        <taxon>Riboviria</taxon>
        <taxon>Orthornavirae</taxon>
        <taxon>Pisuviricota</taxon>
        <taxon>Pisoniviricetes</taxon>
        <taxon>Picornavirales</taxon>
    </lineage>
</organism>
<feature type="region of interest" description="Disordered" evidence="4">
    <location>
        <begin position="627"/>
        <end position="666"/>
    </location>
</feature>
<feature type="domain" description="Picornavirus capsid" evidence="5">
    <location>
        <begin position="48"/>
        <end position="159"/>
    </location>
</feature>
<dbReference type="CDD" id="cd00205">
    <property type="entry name" value="rhv_like"/>
    <property type="match status" value="1"/>
</dbReference>
<reference evidence="6" key="1">
    <citation type="journal article" date="2024" name="NPJ Biofilms Microbiomes">
        <title>Decoding the RNA viromes in shrew lungs along the eastern coast of China.</title>
        <authorList>
            <person name="Zhang J.T."/>
            <person name="Hu Z.Y."/>
            <person name="Tang F."/>
            <person name="Liu Y.T."/>
            <person name="Tan W.L."/>
            <person name="Ma X.F."/>
            <person name="Zhang Y.F."/>
            <person name="Si G.Q."/>
            <person name="Zhang L."/>
            <person name="Zhang M.Q."/>
            <person name="Peng C."/>
            <person name="Fu B.K."/>
            <person name="Fang L.Q."/>
            <person name="Zhang X.A."/>
            <person name="Liu W."/>
        </authorList>
    </citation>
    <scope>NUCLEOTIDE SEQUENCE</scope>
    <source>
        <strain evidence="6">Picorna_5</strain>
    </source>
</reference>
<proteinExistence type="predicted"/>
<dbReference type="InterPro" id="IPR033703">
    <property type="entry name" value="Rhv-like"/>
</dbReference>
<evidence type="ECO:0000256" key="2">
    <source>
        <dbReference type="ARBA" id="ARBA00022561"/>
    </source>
</evidence>
<sequence>MSLGEQTTSLDVTRTPSRIVPLAELDTVNWQDLLSHEVVLTSGTLPSDASVNATLFTWVVSPSAFKSNTQKSIIMHLSEMFIHWHGTICFKLILTIPYFVATKIVFAYSPPPVPVENLSAATLAGLQNSVILNPVNNSEVVLRVPFISTQNWATTTGHTGSIAAKLLAPIVSSMQLAGGLPWTLMVSADISDFKFRYILPPPIGEAEPGTSNPQRGPTLGDATIARSMSTSGYTSSRTSKEWPLVRQSQAAPSVRYETLLLIPRSRVEFVMQKVRGQYPGSTSPSQVSQMFDIPAFTYNSYDVTSLPHPTTLYPYLDQNFIVSVGGHWFPDSENIVSPVAFNVAQEANTLWFQVPQSALNVLDKVKPGLFIVFMLDDTPQGSTTQAVYTYEGVFSNPNGTYWHGFRATQAFNLQLTTYSRAAVSWLGNQSNVTLINSFLRQIDDCPPEVTHMALYTTMPPELAAAFNEWLTTADNTSPPARALHYSISFSPNQSTLAFNQGRFSQPALEGKGIVWRLFKFFKGDETKWWAWLVKGLDIIVDALIGAFLGRASQPYVVPIGAGSGFRVEAVGDYDKDLISAYTERIPLEVISRIDTPRLVSVLAELQAPLRRHLRSKSRLAPKIRELQSVSSPQRMTSRSASARYRAKHPSPRKSFFRKSKSPKNTM</sequence>
<evidence type="ECO:0000256" key="3">
    <source>
        <dbReference type="ARBA" id="ARBA00022844"/>
    </source>
</evidence>
<dbReference type="GO" id="GO:0019028">
    <property type="term" value="C:viral capsid"/>
    <property type="evidence" value="ECO:0007669"/>
    <property type="project" value="UniProtKB-KW"/>
</dbReference>
<accession>A0AB38ZJZ1</accession>
<feature type="compositionally biased region" description="Basic residues" evidence="4">
    <location>
        <begin position="644"/>
        <end position="666"/>
    </location>
</feature>
<evidence type="ECO:0000313" key="6">
    <source>
        <dbReference type="EMBL" id="WZI33379.1"/>
    </source>
</evidence>
<evidence type="ECO:0000259" key="5">
    <source>
        <dbReference type="Pfam" id="PF00073"/>
    </source>
</evidence>
<dbReference type="InterPro" id="IPR001676">
    <property type="entry name" value="Picornavirus_capsid"/>
</dbReference>
<reference evidence="6" key="2">
    <citation type="submission" date="2024-01" db="EMBL/GenBank/DDBJ databases">
        <authorList>
            <person name="Zhang X.-A."/>
            <person name="Zhang J.-T."/>
            <person name="Hu Z.-Y."/>
            <person name="Liu W."/>
        </authorList>
    </citation>
    <scope>NUCLEOTIDE SEQUENCE</scope>
    <source>
        <strain evidence="6">Picorna_5</strain>
    </source>
</reference>
<evidence type="ECO:0000256" key="4">
    <source>
        <dbReference type="SAM" id="MobiDB-lite"/>
    </source>
</evidence>
<dbReference type="Gene3D" id="2.60.120.20">
    <property type="match status" value="1"/>
</dbReference>